<dbReference type="Proteomes" id="UP000823858">
    <property type="component" value="Unassembled WGS sequence"/>
</dbReference>
<evidence type="ECO:0000256" key="3">
    <source>
        <dbReference type="ARBA" id="ARBA00022519"/>
    </source>
</evidence>
<dbReference type="AlphaFoldDB" id="A0A9D2QE74"/>
<keyword evidence="4" id="KW-0808">Transferase</keyword>
<dbReference type="GO" id="GO:0016746">
    <property type="term" value="F:acyltransferase activity"/>
    <property type="evidence" value="ECO:0007669"/>
    <property type="project" value="UniProtKB-KW"/>
</dbReference>
<evidence type="ECO:0000313" key="7">
    <source>
        <dbReference type="EMBL" id="HJC84397.1"/>
    </source>
</evidence>
<protein>
    <submittedName>
        <fullName evidence="7">Phosphatidylinositol mannoside acyltransferase</fullName>
    </submittedName>
</protein>
<keyword evidence="2" id="KW-1003">Cell membrane</keyword>
<accession>A0A9D2QE74</accession>
<sequence>MSDRASSSGSPGSSGSAESFSEKLSSLAYRTGWALTRRVPEPVADRLFTLIADKVSDGGTGPAQLRANLGRIVGDANVTREMVRDAMRSYMRYWREAFQLPSIAGPELAARVHEGFDPTDVARLDAAIARGRGVVLSLPHSGNWDMAGVWLVDHFGQFATVAERLKPESLFDAFVEYRESLGFEVLALSGGEQPPFGRLKEVLNGGGVVCLLGERDLSGKGVEVDFFGERTSMPVGPARLAQQTGAALMVYHSGFSEDGWISRISEELDTDPSRPVADIVQDQADIYARNIADFPTDWHMLQPLWFSDLSEARRKRLGVSDS</sequence>
<evidence type="ECO:0000256" key="1">
    <source>
        <dbReference type="ARBA" id="ARBA00004533"/>
    </source>
</evidence>
<dbReference type="GO" id="GO:0005886">
    <property type="term" value="C:plasma membrane"/>
    <property type="evidence" value="ECO:0007669"/>
    <property type="project" value="UniProtKB-SubCell"/>
</dbReference>
<organism evidence="7 8">
    <name type="scientific">Candidatus Corynebacterium faecigallinarum</name>
    <dbReference type="NCBI Taxonomy" id="2838528"/>
    <lineage>
        <taxon>Bacteria</taxon>
        <taxon>Bacillati</taxon>
        <taxon>Actinomycetota</taxon>
        <taxon>Actinomycetes</taxon>
        <taxon>Mycobacteriales</taxon>
        <taxon>Corynebacteriaceae</taxon>
        <taxon>Corynebacterium</taxon>
    </lineage>
</organism>
<proteinExistence type="predicted"/>
<keyword evidence="3" id="KW-0997">Cell inner membrane</keyword>
<reference evidence="7" key="2">
    <citation type="submission" date="2021-04" db="EMBL/GenBank/DDBJ databases">
        <authorList>
            <person name="Gilroy R."/>
        </authorList>
    </citation>
    <scope>NUCLEOTIDE SEQUENCE</scope>
    <source>
        <strain evidence="7">ChiHjej13B12-4958</strain>
    </source>
</reference>
<name>A0A9D2QE74_9CORY</name>
<gene>
    <name evidence="7" type="ORF">H9751_02405</name>
</gene>
<dbReference type="NCBIfam" id="NF005919">
    <property type="entry name" value="PRK07920.1"/>
    <property type="match status" value="1"/>
</dbReference>
<dbReference type="CDD" id="cd07984">
    <property type="entry name" value="LPLAT_LABLAT-like"/>
    <property type="match status" value="1"/>
</dbReference>
<evidence type="ECO:0000256" key="5">
    <source>
        <dbReference type="ARBA" id="ARBA00023136"/>
    </source>
</evidence>
<keyword evidence="5" id="KW-0472">Membrane</keyword>
<evidence type="ECO:0000256" key="2">
    <source>
        <dbReference type="ARBA" id="ARBA00022475"/>
    </source>
</evidence>
<dbReference type="EMBL" id="DWVP01000004">
    <property type="protein sequence ID" value="HJC84397.1"/>
    <property type="molecule type" value="Genomic_DNA"/>
</dbReference>
<comment type="caution">
    <text evidence="7">The sequence shown here is derived from an EMBL/GenBank/DDBJ whole genome shotgun (WGS) entry which is preliminary data.</text>
</comment>
<evidence type="ECO:0000256" key="6">
    <source>
        <dbReference type="ARBA" id="ARBA00023315"/>
    </source>
</evidence>
<dbReference type="PANTHER" id="PTHR30606:SF10">
    <property type="entry name" value="PHOSPHATIDYLINOSITOL MANNOSIDE ACYLTRANSFERASE"/>
    <property type="match status" value="1"/>
</dbReference>
<evidence type="ECO:0000256" key="4">
    <source>
        <dbReference type="ARBA" id="ARBA00022679"/>
    </source>
</evidence>
<dbReference type="PANTHER" id="PTHR30606">
    <property type="entry name" value="LIPID A BIOSYNTHESIS LAUROYL ACYLTRANSFERASE"/>
    <property type="match status" value="1"/>
</dbReference>
<dbReference type="InterPro" id="IPR004960">
    <property type="entry name" value="LipA_acyltrans"/>
</dbReference>
<keyword evidence="6 7" id="KW-0012">Acyltransferase</keyword>
<comment type="subcellular location">
    <subcellularLocation>
        <location evidence="1">Cell inner membrane</location>
    </subcellularLocation>
</comment>
<evidence type="ECO:0000313" key="8">
    <source>
        <dbReference type="Proteomes" id="UP000823858"/>
    </source>
</evidence>
<dbReference type="Pfam" id="PF03279">
    <property type="entry name" value="Lip_A_acyltrans"/>
    <property type="match status" value="1"/>
</dbReference>
<dbReference type="GO" id="GO:0009247">
    <property type="term" value="P:glycolipid biosynthetic process"/>
    <property type="evidence" value="ECO:0007669"/>
    <property type="project" value="UniProtKB-ARBA"/>
</dbReference>
<reference evidence="7" key="1">
    <citation type="journal article" date="2021" name="PeerJ">
        <title>Extensive microbial diversity within the chicken gut microbiome revealed by metagenomics and culture.</title>
        <authorList>
            <person name="Gilroy R."/>
            <person name="Ravi A."/>
            <person name="Getino M."/>
            <person name="Pursley I."/>
            <person name="Horton D.L."/>
            <person name="Alikhan N.F."/>
            <person name="Baker D."/>
            <person name="Gharbi K."/>
            <person name="Hall N."/>
            <person name="Watson M."/>
            <person name="Adriaenssens E.M."/>
            <person name="Foster-Nyarko E."/>
            <person name="Jarju S."/>
            <person name="Secka A."/>
            <person name="Antonio M."/>
            <person name="Oren A."/>
            <person name="Chaudhuri R.R."/>
            <person name="La Ragione R."/>
            <person name="Hildebrand F."/>
            <person name="Pallen M.J."/>
        </authorList>
    </citation>
    <scope>NUCLEOTIDE SEQUENCE</scope>
    <source>
        <strain evidence="7">ChiHjej13B12-4958</strain>
    </source>
</reference>